<comment type="cofactor">
    <cofactor evidence="1">
        <name>pyridoxal 5'-phosphate</name>
        <dbReference type="ChEBI" id="CHEBI:597326"/>
    </cofactor>
</comment>
<dbReference type="PIRSF" id="PIRSF000390">
    <property type="entry name" value="PLP_StrS"/>
    <property type="match status" value="1"/>
</dbReference>
<dbReference type="Gene3D" id="3.90.1150.10">
    <property type="entry name" value="Aspartate Aminotransferase, domain 1"/>
    <property type="match status" value="1"/>
</dbReference>
<dbReference type="CDD" id="cd00616">
    <property type="entry name" value="AHBA_syn"/>
    <property type="match status" value="1"/>
</dbReference>
<dbReference type="Proteomes" id="UP000791080">
    <property type="component" value="Unassembled WGS sequence"/>
</dbReference>
<dbReference type="Gene3D" id="3.40.640.10">
    <property type="entry name" value="Type I PLP-dependent aspartate aminotransferase-like (Major domain)"/>
    <property type="match status" value="1"/>
</dbReference>
<proteinExistence type="inferred from homology"/>
<comment type="caution">
    <text evidence="3">The sequence shown here is derived from an EMBL/GenBank/DDBJ whole genome shotgun (WGS) entry which is preliminary data.</text>
</comment>
<dbReference type="InterPro" id="IPR015422">
    <property type="entry name" value="PyrdxlP-dep_Trfase_small"/>
</dbReference>
<comment type="similarity">
    <text evidence="2">Belongs to the DegT/DnrJ/EryC1 family.</text>
</comment>
<name>A0ABT1JE65_ACTCY</name>
<dbReference type="EMBL" id="AUBJ02000001">
    <property type="protein sequence ID" value="MCP2330788.1"/>
    <property type="molecule type" value="Genomic_DNA"/>
</dbReference>
<dbReference type="PANTHER" id="PTHR30244:SF34">
    <property type="entry name" value="DTDP-4-AMINO-4,6-DIDEOXYGALACTOSE TRANSAMINASE"/>
    <property type="match status" value="1"/>
</dbReference>
<evidence type="ECO:0000313" key="3">
    <source>
        <dbReference type="EMBL" id="MCP2330788.1"/>
    </source>
</evidence>
<dbReference type="InterPro" id="IPR015424">
    <property type="entry name" value="PyrdxlP-dep_Trfase"/>
</dbReference>
<sequence>MSGMINIFQPALGERELAAVREVFESNWIGRGHRTESFESDFARHIGVDPANVTSLNSCTEATFLAMRLAGVRAGDEVVLPTVSFVGAANAVAARGAHPVFCDVDPRTLNPTVDMVRAVMTERTRAVVVLHYGGVPGDIVRIAEMCRERGVLLIEDAAIAVDSRVDGQACGTFGDLAVWSFDHGKIVVTVDGGMLHARDAELVAEARKRAYFGLEQTSGYDQALRSRTRWWEFEISSFSRRSVTNDVLASVGRVQLERLPEFMRRRREVARHYDQEFADLGGMWTPPPLPAGQETSHYMYWVQFEDDIRDDVARELYERGIYTTFRYPLLHRVAAYGSRAVLPGAERAAARTLLLPMHQSLTDGDVEKVVTATRDAVRTRRAASRRS</sequence>
<evidence type="ECO:0000256" key="1">
    <source>
        <dbReference type="ARBA" id="ARBA00001933"/>
    </source>
</evidence>
<keyword evidence="4" id="KW-1185">Reference proteome</keyword>
<protein>
    <submittedName>
        <fullName evidence="3">dTDP-4-amino-4,6-dideoxygalactose transaminase</fullName>
    </submittedName>
</protein>
<evidence type="ECO:0000313" key="4">
    <source>
        <dbReference type="Proteomes" id="UP000791080"/>
    </source>
</evidence>
<dbReference type="PANTHER" id="PTHR30244">
    <property type="entry name" value="TRANSAMINASE"/>
    <property type="match status" value="1"/>
</dbReference>
<dbReference type="Pfam" id="PF01041">
    <property type="entry name" value="DegT_DnrJ_EryC1"/>
    <property type="match status" value="1"/>
</dbReference>
<accession>A0ABT1JE65</accession>
<dbReference type="SUPFAM" id="SSF53383">
    <property type="entry name" value="PLP-dependent transferases"/>
    <property type="match status" value="1"/>
</dbReference>
<dbReference type="InterPro" id="IPR000653">
    <property type="entry name" value="DegT/StrS_aminotransferase"/>
</dbReference>
<evidence type="ECO:0000256" key="2">
    <source>
        <dbReference type="RuleBase" id="RU004508"/>
    </source>
</evidence>
<reference evidence="3 4" key="1">
    <citation type="submission" date="2022-06" db="EMBL/GenBank/DDBJ databases">
        <title>Genomic Encyclopedia of Type Strains, Phase I: the one thousand microbial genomes (KMG-I) project.</title>
        <authorList>
            <person name="Kyrpides N."/>
        </authorList>
    </citation>
    <scope>NUCLEOTIDE SEQUENCE [LARGE SCALE GENOMIC DNA]</scope>
    <source>
        <strain evidence="3 4">DSM 43889</strain>
    </source>
</reference>
<organism evidence="3 4">
    <name type="scientific">Actinoalloteichus caeruleus DSM 43889</name>
    <dbReference type="NCBI Taxonomy" id="1120930"/>
    <lineage>
        <taxon>Bacteria</taxon>
        <taxon>Bacillati</taxon>
        <taxon>Actinomycetota</taxon>
        <taxon>Actinomycetes</taxon>
        <taxon>Pseudonocardiales</taxon>
        <taxon>Pseudonocardiaceae</taxon>
        <taxon>Actinoalloteichus</taxon>
        <taxon>Actinoalloteichus cyanogriseus</taxon>
    </lineage>
</organism>
<keyword evidence="2" id="KW-0663">Pyridoxal phosphate</keyword>
<dbReference type="InterPro" id="IPR015421">
    <property type="entry name" value="PyrdxlP-dep_Trfase_major"/>
</dbReference>
<gene>
    <name evidence="3" type="ORF">G443_001058</name>
</gene>